<sequence>MKHIEDILRLQALVSRFARAVDTRDHEALTTIFTPDVTMELGADIRIDGREKLAGMLRDDLMWATTMHSMANVLAEPEGDGATVHANVTAVHVSRAGTGEHFDLGARYTFTAVRTDGSWQLSRIAIEPVWRTGDDQGMHED</sequence>
<gene>
    <name evidence="2" type="ORF">M2283_007503</name>
</gene>
<feature type="domain" description="SnoaL-like" evidence="1">
    <location>
        <begin position="3"/>
        <end position="123"/>
    </location>
</feature>
<dbReference type="InterPro" id="IPR032710">
    <property type="entry name" value="NTF2-like_dom_sf"/>
</dbReference>
<dbReference type="Proteomes" id="UP001160499">
    <property type="component" value="Unassembled WGS sequence"/>
</dbReference>
<comment type="caution">
    <text evidence="2">The sequence shown here is derived from an EMBL/GenBank/DDBJ whole genome shotgun (WGS) entry which is preliminary data.</text>
</comment>
<organism evidence="2 3">
    <name type="scientific">Streptomyces pseudovenezuelae</name>
    <dbReference type="NCBI Taxonomy" id="67350"/>
    <lineage>
        <taxon>Bacteria</taxon>
        <taxon>Bacillati</taxon>
        <taxon>Actinomycetota</taxon>
        <taxon>Actinomycetes</taxon>
        <taxon>Kitasatosporales</taxon>
        <taxon>Streptomycetaceae</taxon>
        <taxon>Streptomyces</taxon>
        <taxon>Streptomyces aurantiacus group</taxon>
    </lineage>
</organism>
<dbReference type="InterPro" id="IPR037401">
    <property type="entry name" value="SnoaL-like"/>
</dbReference>
<keyword evidence="3" id="KW-1185">Reference proteome</keyword>
<dbReference type="Pfam" id="PF13577">
    <property type="entry name" value="SnoaL_4"/>
    <property type="match status" value="1"/>
</dbReference>
<dbReference type="EMBL" id="JARXVH010000015">
    <property type="protein sequence ID" value="MDH6220163.1"/>
    <property type="molecule type" value="Genomic_DNA"/>
</dbReference>
<evidence type="ECO:0000313" key="2">
    <source>
        <dbReference type="EMBL" id="MDH6220163.1"/>
    </source>
</evidence>
<protein>
    <submittedName>
        <fullName evidence="2">Uncharacterized protein (TIGR02246 family)</fullName>
    </submittedName>
</protein>
<evidence type="ECO:0000313" key="3">
    <source>
        <dbReference type="Proteomes" id="UP001160499"/>
    </source>
</evidence>
<dbReference type="Gene3D" id="3.10.450.50">
    <property type="match status" value="1"/>
</dbReference>
<accession>A0ABT6LV19</accession>
<proteinExistence type="predicted"/>
<dbReference type="SUPFAM" id="SSF54427">
    <property type="entry name" value="NTF2-like"/>
    <property type="match status" value="1"/>
</dbReference>
<evidence type="ECO:0000259" key="1">
    <source>
        <dbReference type="Pfam" id="PF13577"/>
    </source>
</evidence>
<name>A0ABT6LV19_9ACTN</name>
<reference evidence="2 3" key="1">
    <citation type="submission" date="2023-04" db="EMBL/GenBank/DDBJ databases">
        <title>Forest soil microbial communities from Buena Vista Peninsula, Colon Province, Panama.</title>
        <authorList>
            <person name="Bouskill N."/>
        </authorList>
    </citation>
    <scope>NUCLEOTIDE SEQUENCE [LARGE SCALE GENOMIC DNA]</scope>
    <source>
        <strain evidence="2 3">GGS1</strain>
    </source>
</reference>
<dbReference type="RefSeq" id="WP_280880927.1">
    <property type="nucleotide sequence ID" value="NZ_JARXVH010000015.1"/>
</dbReference>